<evidence type="ECO:0000313" key="5">
    <source>
        <dbReference type="EMBL" id="MFC4244304.1"/>
    </source>
</evidence>
<feature type="compositionally biased region" description="Gly residues" evidence="2">
    <location>
        <begin position="217"/>
        <end position="233"/>
    </location>
</feature>
<feature type="region of interest" description="Disordered" evidence="2">
    <location>
        <begin position="217"/>
        <end position="251"/>
    </location>
</feature>
<dbReference type="InterPro" id="IPR037185">
    <property type="entry name" value="EmrE-like"/>
</dbReference>
<keyword evidence="3" id="KW-0472">Membrane</keyword>
<dbReference type="SUPFAM" id="SSF103481">
    <property type="entry name" value="Multidrug resistance efflux transporter EmrE"/>
    <property type="match status" value="2"/>
</dbReference>
<evidence type="ECO:0000256" key="1">
    <source>
        <dbReference type="ARBA" id="ARBA00007362"/>
    </source>
</evidence>
<dbReference type="Proteomes" id="UP001595900">
    <property type="component" value="Unassembled WGS sequence"/>
</dbReference>
<name>A0ABV8QAG4_9MICO</name>
<keyword evidence="6" id="KW-1185">Reference proteome</keyword>
<dbReference type="RefSeq" id="WP_390229509.1">
    <property type="nucleotide sequence ID" value="NZ_JBHSCN010000005.1"/>
</dbReference>
<evidence type="ECO:0000259" key="4">
    <source>
        <dbReference type="Pfam" id="PF00892"/>
    </source>
</evidence>
<feature type="transmembrane region" description="Helical" evidence="3">
    <location>
        <begin position="116"/>
        <end position="134"/>
    </location>
</feature>
<reference evidence="6" key="1">
    <citation type="journal article" date="2019" name="Int. J. Syst. Evol. Microbiol.">
        <title>The Global Catalogue of Microorganisms (GCM) 10K type strain sequencing project: providing services to taxonomists for standard genome sequencing and annotation.</title>
        <authorList>
            <consortium name="The Broad Institute Genomics Platform"/>
            <consortium name="The Broad Institute Genome Sequencing Center for Infectious Disease"/>
            <person name="Wu L."/>
            <person name="Ma J."/>
        </authorList>
    </citation>
    <scope>NUCLEOTIDE SEQUENCE [LARGE SCALE GENOMIC DNA]</scope>
    <source>
        <strain evidence="6">CGMCC 1.10363</strain>
    </source>
</reference>
<proteinExistence type="inferred from homology"/>
<keyword evidence="3" id="KW-1133">Transmembrane helix</keyword>
<comment type="similarity">
    <text evidence="1">Belongs to the EamA transporter family.</text>
</comment>
<feature type="transmembrane region" description="Helical" evidence="3">
    <location>
        <begin position="170"/>
        <end position="192"/>
    </location>
</feature>
<feature type="transmembrane region" description="Helical" evidence="3">
    <location>
        <begin position="282"/>
        <end position="303"/>
    </location>
</feature>
<keyword evidence="3" id="KW-0812">Transmembrane</keyword>
<dbReference type="Pfam" id="PF00892">
    <property type="entry name" value="EamA"/>
    <property type="match status" value="1"/>
</dbReference>
<feature type="transmembrane region" description="Helical" evidence="3">
    <location>
        <begin position="36"/>
        <end position="54"/>
    </location>
</feature>
<dbReference type="Gene3D" id="1.10.3730.20">
    <property type="match status" value="1"/>
</dbReference>
<gene>
    <name evidence="5" type="ORF">ACFOYW_13065</name>
</gene>
<comment type="caution">
    <text evidence="5">The sequence shown here is derived from an EMBL/GenBank/DDBJ whole genome shotgun (WGS) entry which is preliminary data.</text>
</comment>
<feature type="transmembrane region" description="Helical" evidence="3">
    <location>
        <begin position="256"/>
        <end position="276"/>
    </location>
</feature>
<accession>A0ABV8QAG4</accession>
<protein>
    <submittedName>
        <fullName evidence="5">EamA family transporter</fullName>
    </submittedName>
</protein>
<feature type="domain" description="EamA" evidence="4">
    <location>
        <begin position="254"/>
        <end position="326"/>
    </location>
</feature>
<feature type="transmembrane region" description="Helical" evidence="3">
    <location>
        <begin position="61"/>
        <end position="83"/>
    </location>
</feature>
<dbReference type="EMBL" id="JBHSCN010000005">
    <property type="protein sequence ID" value="MFC4244304.1"/>
    <property type="molecule type" value="Genomic_DNA"/>
</dbReference>
<sequence length="329" mass="32225">MLIAVFVALASAASYGVSDFYGGISSARLRVAPTSLIGYGCAAVTALVALMFVGGDWSLGAVGWGALAGVLSITGTLLFYAALIAGPISIGAPIVGTTESAIPVIAGVLFGQQMPGLAWLAIVLAAAGGVLVSLRWGPAGTMTARAGVLAVAGGVLFGCSILALDRAPHGAGLIPAVFIGVVGFAVMAALLGTARLSGRVRRVLNLLDGMGGTDGMDGMGGTDGMGRTDGTGGTDSTDAGGAGSTQGSPGRGIRHALPAVVAGVLLGGGNVLLVLALRAGPLAVVAVLSDLYPVAAVLLAWFVARERLSLMQFAGVALAIGSSVLFALA</sequence>
<evidence type="ECO:0000256" key="2">
    <source>
        <dbReference type="SAM" id="MobiDB-lite"/>
    </source>
</evidence>
<feature type="transmembrane region" description="Helical" evidence="3">
    <location>
        <begin position="146"/>
        <end position="164"/>
    </location>
</feature>
<evidence type="ECO:0000256" key="3">
    <source>
        <dbReference type="SAM" id="Phobius"/>
    </source>
</evidence>
<evidence type="ECO:0000313" key="6">
    <source>
        <dbReference type="Proteomes" id="UP001595900"/>
    </source>
</evidence>
<organism evidence="5 6">
    <name type="scientific">Gryllotalpicola reticulitermitis</name>
    <dbReference type="NCBI Taxonomy" id="1184153"/>
    <lineage>
        <taxon>Bacteria</taxon>
        <taxon>Bacillati</taxon>
        <taxon>Actinomycetota</taxon>
        <taxon>Actinomycetes</taxon>
        <taxon>Micrococcales</taxon>
        <taxon>Microbacteriaceae</taxon>
        <taxon>Gryllotalpicola</taxon>
    </lineage>
</organism>
<dbReference type="InterPro" id="IPR000620">
    <property type="entry name" value="EamA_dom"/>
</dbReference>
<feature type="transmembrane region" description="Helical" evidence="3">
    <location>
        <begin position="310"/>
        <end position="328"/>
    </location>
</feature>